<reference evidence="1" key="1">
    <citation type="submission" date="2022-07" db="EMBL/GenBank/DDBJ databases">
        <authorList>
            <person name="Macas J."/>
            <person name="Novak P."/>
            <person name="Neumann P."/>
        </authorList>
    </citation>
    <scope>NUCLEOTIDE SEQUENCE</scope>
</reference>
<keyword evidence="2" id="KW-1185">Reference proteome</keyword>
<name>A0AAV0FMK3_9ASTE</name>
<protein>
    <submittedName>
        <fullName evidence="1">Uncharacterized protein</fullName>
    </submittedName>
</protein>
<dbReference type="AlphaFoldDB" id="A0AAV0FMK3"/>
<organism evidence="1 2">
    <name type="scientific">Cuscuta epithymum</name>
    <dbReference type="NCBI Taxonomy" id="186058"/>
    <lineage>
        <taxon>Eukaryota</taxon>
        <taxon>Viridiplantae</taxon>
        <taxon>Streptophyta</taxon>
        <taxon>Embryophyta</taxon>
        <taxon>Tracheophyta</taxon>
        <taxon>Spermatophyta</taxon>
        <taxon>Magnoliopsida</taxon>
        <taxon>eudicotyledons</taxon>
        <taxon>Gunneridae</taxon>
        <taxon>Pentapetalae</taxon>
        <taxon>asterids</taxon>
        <taxon>lamiids</taxon>
        <taxon>Solanales</taxon>
        <taxon>Convolvulaceae</taxon>
        <taxon>Cuscuteae</taxon>
        <taxon>Cuscuta</taxon>
        <taxon>Cuscuta subgen. Cuscuta</taxon>
    </lineage>
</organism>
<sequence>MLNQSTSVTVCLFQLHHIHLIASFIAVFNGPSKDDHRLLQNIFIKIALYSSPAANDAHIYEKSMTIGNLWLIENKTSQFCQHGKVESGVLRKLKGDRWEMEK</sequence>
<accession>A0AAV0FMK3</accession>
<proteinExistence type="predicted"/>
<dbReference type="Proteomes" id="UP001152523">
    <property type="component" value="Unassembled WGS sequence"/>
</dbReference>
<gene>
    <name evidence="1" type="ORF">CEPIT_LOCUS35635</name>
</gene>
<evidence type="ECO:0000313" key="2">
    <source>
        <dbReference type="Proteomes" id="UP001152523"/>
    </source>
</evidence>
<dbReference type="EMBL" id="CAMAPF010000997">
    <property type="protein sequence ID" value="CAH9136905.1"/>
    <property type="molecule type" value="Genomic_DNA"/>
</dbReference>
<evidence type="ECO:0000313" key="1">
    <source>
        <dbReference type="EMBL" id="CAH9136905.1"/>
    </source>
</evidence>
<comment type="caution">
    <text evidence="1">The sequence shown here is derived from an EMBL/GenBank/DDBJ whole genome shotgun (WGS) entry which is preliminary data.</text>
</comment>